<gene>
    <name evidence="2" type="primary">Necator_chrIII.g11772</name>
    <name evidence="2" type="ORF">RB195_011007</name>
</gene>
<feature type="domain" description="Reverse transcriptase" evidence="1">
    <location>
        <begin position="124"/>
        <end position="255"/>
    </location>
</feature>
<dbReference type="Proteomes" id="UP001303046">
    <property type="component" value="Unassembled WGS sequence"/>
</dbReference>
<sequence length="255" mass="28551">MKKFHNFLARRIKQAQKLPVLRTDNGDLIKTYLEKANALAEFFVSNYSIKLNESCHNLSLPTTDSSAIQVPQKSFDFVIYPNEDLAVLIRLNPSFSCPYDGIPQIVYQKCANVLCLPVAHIFNASLIFSEVPNIWKEALITAIPKEGNSNALSNFRPISIVSSASKALEKIIKEKLNEWLSSRDVIPFEQHGFQSGSSTTSLLSDSVYDWMTEVNKGKSVDVILFDLSQAFDMVNHKKLLFKLENYGVGGQLLSG</sequence>
<dbReference type="PANTHER" id="PTHR33395">
    <property type="entry name" value="TRANSCRIPTASE, PUTATIVE-RELATED-RELATED"/>
    <property type="match status" value="1"/>
</dbReference>
<dbReference type="PROSITE" id="PS50878">
    <property type="entry name" value="RT_POL"/>
    <property type="match status" value="1"/>
</dbReference>
<name>A0ABR1D0G3_NECAM</name>
<reference evidence="2 3" key="1">
    <citation type="submission" date="2023-08" db="EMBL/GenBank/DDBJ databases">
        <title>A Necator americanus chromosomal reference genome.</title>
        <authorList>
            <person name="Ilik V."/>
            <person name="Petrzelkova K.J."/>
            <person name="Pardy F."/>
            <person name="Fuh T."/>
            <person name="Niatou-Singa F.S."/>
            <person name="Gouil Q."/>
            <person name="Baker L."/>
            <person name="Ritchie M.E."/>
            <person name="Jex A.R."/>
            <person name="Gazzola D."/>
            <person name="Li H."/>
            <person name="Toshio Fujiwara R."/>
            <person name="Zhan B."/>
            <person name="Aroian R.V."/>
            <person name="Pafco B."/>
            <person name="Schwarz E.M."/>
        </authorList>
    </citation>
    <scope>NUCLEOTIDE SEQUENCE [LARGE SCALE GENOMIC DNA]</scope>
    <source>
        <strain evidence="2 3">Aroian</strain>
        <tissue evidence="2">Whole animal</tissue>
    </source>
</reference>
<keyword evidence="3" id="KW-1185">Reference proteome</keyword>
<evidence type="ECO:0000313" key="2">
    <source>
        <dbReference type="EMBL" id="KAK6744049.1"/>
    </source>
</evidence>
<comment type="caution">
    <text evidence="2">The sequence shown here is derived from an EMBL/GenBank/DDBJ whole genome shotgun (WGS) entry which is preliminary data.</text>
</comment>
<evidence type="ECO:0000313" key="3">
    <source>
        <dbReference type="Proteomes" id="UP001303046"/>
    </source>
</evidence>
<dbReference type="Pfam" id="PF00078">
    <property type="entry name" value="RVT_1"/>
    <property type="match status" value="1"/>
</dbReference>
<evidence type="ECO:0000259" key="1">
    <source>
        <dbReference type="PROSITE" id="PS50878"/>
    </source>
</evidence>
<protein>
    <recommendedName>
        <fullName evidence="1">Reverse transcriptase domain-containing protein</fullName>
    </recommendedName>
</protein>
<dbReference type="PANTHER" id="PTHR33395:SF22">
    <property type="entry name" value="REVERSE TRANSCRIPTASE DOMAIN-CONTAINING PROTEIN"/>
    <property type="match status" value="1"/>
</dbReference>
<proteinExistence type="predicted"/>
<dbReference type="InterPro" id="IPR000477">
    <property type="entry name" value="RT_dom"/>
</dbReference>
<accession>A0ABR1D0G3</accession>
<dbReference type="EMBL" id="JAVFWL010000003">
    <property type="protein sequence ID" value="KAK6744049.1"/>
    <property type="molecule type" value="Genomic_DNA"/>
</dbReference>
<organism evidence="2 3">
    <name type="scientific">Necator americanus</name>
    <name type="common">Human hookworm</name>
    <dbReference type="NCBI Taxonomy" id="51031"/>
    <lineage>
        <taxon>Eukaryota</taxon>
        <taxon>Metazoa</taxon>
        <taxon>Ecdysozoa</taxon>
        <taxon>Nematoda</taxon>
        <taxon>Chromadorea</taxon>
        <taxon>Rhabditida</taxon>
        <taxon>Rhabditina</taxon>
        <taxon>Rhabditomorpha</taxon>
        <taxon>Strongyloidea</taxon>
        <taxon>Ancylostomatidae</taxon>
        <taxon>Bunostominae</taxon>
        <taxon>Necator</taxon>
    </lineage>
</organism>